<comment type="caution">
    <text evidence="6">The sequence shown here is derived from an EMBL/GenBank/DDBJ whole genome shotgun (WGS) entry which is preliminary data.</text>
</comment>
<dbReference type="GO" id="GO:0016020">
    <property type="term" value="C:membrane"/>
    <property type="evidence" value="ECO:0007669"/>
    <property type="project" value="UniProtKB-SubCell"/>
</dbReference>
<keyword evidence="5" id="KW-0560">Oxidoreductase</keyword>
<organism evidence="6 7">
    <name type="scientific">Turnera subulata</name>
    <dbReference type="NCBI Taxonomy" id="218843"/>
    <lineage>
        <taxon>Eukaryota</taxon>
        <taxon>Viridiplantae</taxon>
        <taxon>Streptophyta</taxon>
        <taxon>Embryophyta</taxon>
        <taxon>Tracheophyta</taxon>
        <taxon>Spermatophyta</taxon>
        <taxon>Magnoliopsida</taxon>
        <taxon>eudicotyledons</taxon>
        <taxon>Gunneridae</taxon>
        <taxon>Pentapetalae</taxon>
        <taxon>rosids</taxon>
        <taxon>fabids</taxon>
        <taxon>Malpighiales</taxon>
        <taxon>Passifloraceae</taxon>
        <taxon>Turnera</taxon>
    </lineage>
</organism>
<keyword evidence="4" id="KW-0735">Signal-anchor</keyword>
<keyword evidence="7" id="KW-1185">Reference proteome</keyword>
<dbReference type="PRINTS" id="PR00081">
    <property type="entry name" value="GDHRDH"/>
</dbReference>
<evidence type="ECO:0000256" key="4">
    <source>
        <dbReference type="ARBA" id="ARBA00022968"/>
    </source>
</evidence>
<protein>
    <submittedName>
        <fullName evidence="6">Uncharacterized protein</fullName>
    </submittedName>
</protein>
<proteinExistence type="inferred from homology"/>
<reference evidence="6" key="2">
    <citation type="journal article" date="2023" name="Plants (Basel)">
        <title>Annotation of the Turnera subulata (Passifloraceae) Draft Genome Reveals the S-Locus Evolved after the Divergence of Turneroideae from Passifloroideae in a Stepwise Manner.</title>
        <authorList>
            <person name="Henning P.M."/>
            <person name="Roalson E.H."/>
            <person name="Mir W."/>
            <person name="McCubbin A.G."/>
            <person name="Shore J.S."/>
        </authorList>
    </citation>
    <scope>NUCLEOTIDE SEQUENCE</scope>
    <source>
        <strain evidence="6">F60SS</strain>
    </source>
</reference>
<name>A0A9Q0J7W6_9ROSI</name>
<dbReference type="PANTHER" id="PTHR43391">
    <property type="entry name" value="RETINOL DEHYDROGENASE-RELATED"/>
    <property type="match status" value="1"/>
</dbReference>
<dbReference type="PANTHER" id="PTHR43391:SF90">
    <property type="entry name" value="11-BETA-HYDROXYSTEROID DEHYDROGENASE-LIKE 4A-RELATED"/>
    <property type="match status" value="1"/>
</dbReference>
<dbReference type="Proteomes" id="UP001141552">
    <property type="component" value="Unassembled WGS sequence"/>
</dbReference>
<evidence type="ECO:0000256" key="5">
    <source>
        <dbReference type="ARBA" id="ARBA00023002"/>
    </source>
</evidence>
<dbReference type="Gene3D" id="3.40.50.720">
    <property type="entry name" value="NAD(P)-binding Rossmann-like Domain"/>
    <property type="match status" value="1"/>
</dbReference>
<evidence type="ECO:0000313" key="7">
    <source>
        <dbReference type="Proteomes" id="UP001141552"/>
    </source>
</evidence>
<gene>
    <name evidence="6" type="ORF">Tsubulata_011126</name>
</gene>
<comment type="subcellular location">
    <subcellularLocation>
        <location evidence="1">Membrane</location>
        <topology evidence="1">Single-pass type II membrane protein</topology>
    </subcellularLocation>
</comment>
<sequence length="166" mass="18111">DTNFWGSVNCSHFAVPHLKKSRGRIIVISSACEWLPIPSYGFYCPANAFLKKKKIGFVVLLCKWPQANKAALTALHKTVAVEIGPDVGITIVNPGVVTSEMTGGDFLKKAQMEFVPPMSPEGCAKAIVNSACRGDRIVFLLRIICPEVVGWTTHFLLIGRISKKSP</sequence>
<dbReference type="GO" id="GO:0005829">
    <property type="term" value="C:cytosol"/>
    <property type="evidence" value="ECO:0007669"/>
    <property type="project" value="TreeGrafter"/>
</dbReference>
<comment type="similarity">
    <text evidence="2">Belongs to the short-chain dehydrogenases/reductases (SDR) family.</text>
</comment>
<dbReference type="InterPro" id="IPR002347">
    <property type="entry name" value="SDR_fam"/>
</dbReference>
<feature type="non-terminal residue" evidence="6">
    <location>
        <position position="166"/>
    </location>
</feature>
<accession>A0A9Q0J7W6</accession>
<evidence type="ECO:0000313" key="6">
    <source>
        <dbReference type="EMBL" id="KAJ4830895.1"/>
    </source>
</evidence>
<dbReference type="OrthoDB" id="47007at2759"/>
<dbReference type="InterPro" id="IPR036291">
    <property type="entry name" value="NAD(P)-bd_dom_sf"/>
</dbReference>
<reference evidence="6" key="1">
    <citation type="submission" date="2022-02" db="EMBL/GenBank/DDBJ databases">
        <authorList>
            <person name="Henning P.M."/>
            <person name="McCubbin A.G."/>
            <person name="Shore J.S."/>
        </authorList>
    </citation>
    <scope>NUCLEOTIDE SEQUENCE</scope>
    <source>
        <strain evidence="6">F60SS</strain>
        <tissue evidence="6">Leaves</tissue>
    </source>
</reference>
<dbReference type="EMBL" id="JAKUCV010005510">
    <property type="protein sequence ID" value="KAJ4830895.1"/>
    <property type="molecule type" value="Genomic_DNA"/>
</dbReference>
<keyword evidence="4" id="KW-0812">Transmembrane</keyword>
<keyword evidence="3" id="KW-0521">NADP</keyword>
<evidence type="ECO:0000256" key="1">
    <source>
        <dbReference type="ARBA" id="ARBA00004606"/>
    </source>
</evidence>
<dbReference type="GO" id="GO:0016491">
    <property type="term" value="F:oxidoreductase activity"/>
    <property type="evidence" value="ECO:0007669"/>
    <property type="project" value="UniProtKB-KW"/>
</dbReference>
<evidence type="ECO:0000256" key="2">
    <source>
        <dbReference type="ARBA" id="ARBA00006484"/>
    </source>
</evidence>
<dbReference type="SUPFAM" id="SSF51735">
    <property type="entry name" value="NAD(P)-binding Rossmann-fold domains"/>
    <property type="match status" value="1"/>
</dbReference>
<evidence type="ECO:0000256" key="3">
    <source>
        <dbReference type="ARBA" id="ARBA00022857"/>
    </source>
</evidence>
<dbReference type="AlphaFoldDB" id="A0A9Q0J7W6"/>